<reference evidence="5 6" key="1">
    <citation type="submission" date="2018-07" db="EMBL/GenBank/DDBJ databases">
        <title>Pseudomonas laoshanensis sp. nov., isolated from soil.</title>
        <authorList>
            <person name="Sun J."/>
            <person name="Yu L."/>
            <person name="Wang M."/>
            <person name="Zhang C."/>
        </authorList>
    </citation>
    <scope>NUCLEOTIDE SEQUENCE [LARGE SCALE GENOMIC DNA]</scope>
    <source>
        <strain evidence="5 6">Y22</strain>
    </source>
</reference>
<evidence type="ECO:0000313" key="5">
    <source>
        <dbReference type="EMBL" id="KAA0696964.1"/>
    </source>
</evidence>
<dbReference type="RefSeq" id="WP_149331884.1">
    <property type="nucleotide sequence ID" value="NZ_QOVF01000001.1"/>
</dbReference>
<keyword evidence="2 3" id="KW-0808">Transferase</keyword>
<comment type="caution">
    <text evidence="5">The sequence shown here is derived from an EMBL/GenBank/DDBJ whole genome shotgun (WGS) entry which is preliminary data.</text>
</comment>
<comment type="similarity">
    <text evidence="3">Belongs to the PNP/MTAP phosphorylase family. MTAP subfamily.</text>
</comment>
<evidence type="ECO:0000256" key="2">
    <source>
        <dbReference type="ARBA" id="ARBA00022679"/>
    </source>
</evidence>
<evidence type="ECO:0000256" key="1">
    <source>
        <dbReference type="ARBA" id="ARBA00022676"/>
    </source>
</evidence>
<dbReference type="OrthoDB" id="1523230at2"/>
<dbReference type="AlphaFoldDB" id="A0A7V7GXS3"/>
<feature type="binding site" evidence="3">
    <location>
        <position position="185"/>
    </location>
    <ligand>
        <name>substrate</name>
    </ligand>
</feature>
<keyword evidence="6" id="KW-1185">Reference proteome</keyword>
<dbReference type="NCBIfam" id="TIGR01694">
    <property type="entry name" value="MTAP"/>
    <property type="match status" value="1"/>
</dbReference>
<proteinExistence type="inferred from homology"/>
<dbReference type="Gene3D" id="3.40.50.1580">
    <property type="entry name" value="Nucleoside phosphorylase domain"/>
    <property type="match status" value="1"/>
</dbReference>
<feature type="binding site" evidence="3">
    <location>
        <position position="10"/>
    </location>
    <ligand>
        <name>phosphate</name>
        <dbReference type="ChEBI" id="CHEBI:43474"/>
    </ligand>
</feature>
<dbReference type="InterPro" id="IPR035994">
    <property type="entry name" value="Nucleoside_phosphorylase_sf"/>
</dbReference>
<dbReference type="NCBIfam" id="NF006599">
    <property type="entry name" value="PRK09136.1"/>
    <property type="match status" value="1"/>
</dbReference>
<organism evidence="5 6">
    <name type="scientific">Halopseudomonas laoshanensis</name>
    <dbReference type="NCBI Taxonomy" id="2268758"/>
    <lineage>
        <taxon>Bacteria</taxon>
        <taxon>Pseudomonadati</taxon>
        <taxon>Pseudomonadota</taxon>
        <taxon>Gammaproteobacteria</taxon>
        <taxon>Pseudomonadales</taxon>
        <taxon>Pseudomonadaceae</taxon>
        <taxon>Halopseudomonas</taxon>
    </lineage>
</organism>
<feature type="binding site" evidence="3">
    <location>
        <begin position="209"/>
        <end position="211"/>
    </location>
    <ligand>
        <name>substrate</name>
    </ligand>
</feature>
<keyword evidence="3" id="KW-0660">Purine salvage</keyword>
<feature type="site" description="Important for substrate specificity" evidence="3">
    <location>
        <position position="221"/>
    </location>
</feature>
<dbReference type="EC" id="2.4.2.44" evidence="3"/>
<dbReference type="Pfam" id="PF01048">
    <property type="entry name" value="PNP_UDP_1"/>
    <property type="match status" value="1"/>
</dbReference>
<dbReference type="HAMAP" id="MF_01963">
    <property type="entry name" value="MTAP"/>
    <property type="match status" value="1"/>
</dbReference>
<dbReference type="InterPro" id="IPR018099">
    <property type="entry name" value="Purine_phosphorylase-2_CS"/>
</dbReference>
<dbReference type="EMBL" id="QOVF01000001">
    <property type="protein sequence ID" value="KAA0696964.1"/>
    <property type="molecule type" value="Genomic_DNA"/>
</dbReference>
<feature type="site" description="Important for substrate specificity" evidence="3">
    <location>
        <position position="167"/>
    </location>
</feature>
<dbReference type="InterPro" id="IPR000845">
    <property type="entry name" value="Nucleoside_phosphorylase_d"/>
</dbReference>
<comment type="catalytic activity">
    <reaction evidence="3">
        <text>S-methyl-5'-thioinosine + phosphate = 5-(methylsulfanyl)-alpha-D-ribose 1-phosphate + hypoxanthine</text>
        <dbReference type="Rhea" id="RHEA:30643"/>
        <dbReference type="ChEBI" id="CHEBI:17368"/>
        <dbReference type="ChEBI" id="CHEBI:43474"/>
        <dbReference type="ChEBI" id="CHEBI:48595"/>
        <dbReference type="ChEBI" id="CHEBI:58533"/>
        <dbReference type="EC" id="2.4.2.44"/>
    </reaction>
</comment>
<dbReference type="PANTHER" id="PTHR42679">
    <property type="entry name" value="S-METHYL-5'-THIOADENOSINE PHOSPHORYLASE"/>
    <property type="match status" value="1"/>
</dbReference>
<feature type="binding site" evidence="3">
    <location>
        <position position="186"/>
    </location>
    <ligand>
        <name>phosphate</name>
        <dbReference type="ChEBI" id="CHEBI:43474"/>
    </ligand>
</feature>
<dbReference type="SUPFAM" id="SSF53167">
    <property type="entry name" value="Purine and uridine phosphorylases"/>
    <property type="match status" value="1"/>
</dbReference>
<dbReference type="GO" id="GO:0006166">
    <property type="term" value="P:purine ribonucleoside salvage"/>
    <property type="evidence" value="ECO:0007669"/>
    <property type="project" value="UniProtKB-UniRule"/>
</dbReference>
<dbReference type="InterPro" id="IPR010044">
    <property type="entry name" value="MTAP"/>
</dbReference>
<protein>
    <recommendedName>
        <fullName evidence="3">Probable S-methyl-5'-thioinosine phosphorylase</fullName>
        <ecNumber evidence="3">2.4.2.44</ecNumber>
    </recommendedName>
    <alternativeName>
        <fullName evidence="3">5'-methylthioinosine phosphorylase</fullName>
        <shortName evidence="3">MTI phosphorylase</shortName>
        <shortName evidence="3">MTIP</shortName>
    </alternativeName>
</protein>
<dbReference type="Proteomes" id="UP000463138">
    <property type="component" value="Unassembled WGS sequence"/>
</dbReference>
<dbReference type="GO" id="GO:0017061">
    <property type="term" value="F:S-methyl-5-thioadenosine phosphorylase activity"/>
    <property type="evidence" value="ECO:0007669"/>
    <property type="project" value="InterPro"/>
</dbReference>
<feature type="domain" description="Nucleoside phosphorylase" evidence="4">
    <location>
        <begin position="4"/>
        <end position="243"/>
    </location>
</feature>
<dbReference type="PANTHER" id="PTHR42679:SF2">
    <property type="entry name" value="S-METHYL-5'-THIOADENOSINE PHOSPHORYLASE"/>
    <property type="match status" value="1"/>
</dbReference>
<comment type="subunit">
    <text evidence="3">Homotrimer.</text>
</comment>
<gene>
    <name evidence="5" type="ORF">DT594_06555</name>
</gene>
<dbReference type="UniPathway" id="UPA00606"/>
<keyword evidence="1 3" id="KW-0328">Glycosyltransferase</keyword>
<dbReference type="GO" id="GO:0019509">
    <property type="term" value="P:L-methionine salvage from methylthioadenosine"/>
    <property type="evidence" value="ECO:0007669"/>
    <property type="project" value="TreeGrafter"/>
</dbReference>
<dbReference type="GO" id="GO:0005829">
    <property type="term" value="C:cytosol"/>
    <property type="evidence" value="ECO:0007669"/>
    <property type="project" value="TreeGrafter"/>
</dbReference>
<name>A0A7V7GXS3_9GAMM</name>
<comment type="caution">
    <text evidence="3">Lacks conserved residue(s) required for the propagation of feature annotation.</text>
</comment>
<evidence type="ECO:0000256" key="3">
    <source>
        <dbReference type="HAMAP-Rule" id="MF_01963"/>
    </source>
</evidence>
<evidence type="ECO:0000313" key="6">
    <source>
        <dbReference type="Proteomes" id="UP000463138"/>
    </source>
</evidence>
<sequence length="247" mass="26152">MNALAIIGGSGLTRLPGFQITGESSADTPYGPASTPVVKGLMSGRELLFLARHGDPHRIPPHRVNYRANLWALKQAGADAVLAVNAVGGIHPAMGVGHFCVPHQLVDYTWGRSSTFFEDDLQQVTHIDFTHPYDEGLRQRVIGVLARLGMAHSAYGVYGATQGPRLETAAEISLLERDGCDIVGMTGMPEAALARELDLAYASLSLVVNPAAGKGQGLITMEAIEQVMQQGMAQARTVISQLVAAGA</sequence>
<accession>A0A7V7GXS3</accession>
<dbReference type="PROSITE" id="PS01240">
    <property type="entry name" value="PNP_MTAP_2"/>
    <property type="match status" value="1"/>
</dbReference>
<comment type="function">
    <text evidence="3">Catalyzes the reversible phosphorylation of S-methyl-5'-thioinosine (MTI) to hypoxanthine and 5-methylthioribose-1-phosphate. Involved in the breakdown of S-methyl-5'-thioadenosine (MTA), a major by-product of polyamine biosynthesis. Catabolism of (MTA) occurs via deamination to MTI and phosphorolysis to hypoxanthine.</text>
</comment>
<evidence type="ECO:0000259" key="4">
    <source>
        <dbReference type="Pfam" id="PF01048"/>
    </source>
</evidence>
<dbReference type="CDD" id="cd09010">
    <property type="entry name" value="MTAP_SsMTAPII_like_MTIP"/>
    <property type="match status" value="1"/>
</dbReference>
<comment type="miscellaneous">
    <text evidence="3">Although this enzyme belongs to the family of MTA phosphorylases based on sequence homology, it has been shown that conserved amino acid substitutions in the substrate binding pocket convert the substrate specificity of this enzyme from 6-aminopurines to 6-oxopurines.</text>
</comment>
<comment type="pathway">
    <text evidence="3">Purine metabolism; purine nucleoside salvage.</text>
</comment>
<feature type="binding site" evidence="3">
    <location>
        <begin position="52"/>
        <end position="53"/>
    </location>
    <ligand>
        <name>phosphate</name>
        <dbReference type="ChEBI" id="CHEBI:43474"/>
    </ligand>
</feature>